<proteinExistence type="predicted"/>
<accession>R0IDN6</accession>
<sequence length="131" mass="14252">MAVSLVSSIILFLLFIILSLFVDNGVFAAQMKHRKLGGAAKETMAIRRNLEGNGNGGSKIGTPHSFSQPDGQKVNQNKPSETRPNQATAQRKNYIAYDALKRKAVSYPSAPKSTACPVYKRCNRSRLASSP</sequence>
<evidence type="ECO:0000256" key="1">
    <source>
        <dbReference type="SAM" id="MobiDB-lite"/>
    </source>
</evidence>
<dbReference type="Proteomes" id="UP000029121">
    <property type="component" value="Unassembled WGS sequence"/>
</dbReference>
<dbReference type="EMBL" id="KB870805">
    <property type="protein sequence ID" value="EOA36315.1"/>
    <property type="molecule type" value="Genomic_DNA"/>
</dbReference>
<evidence type="ECO:0000256" key="2">
    <source>
        <dbReference type="SAM" id="SignalP"/>
    </source>
</evidence>
<feature type="compositionally biased region" description="Polar residues" evidence="1">
    <location>
        <begin position="64"/>
        <end position="91"/>
    </location>
</feature>
<dbReference type="AlphaFoldDB" id="R0IDN6"/>
<keyword evidence="2" id="KW-0732">Signal</keyword>
<feature type="region of interest" description="Disordered" evidence="1">
    <location>
        <begin position="49"/>
        <end position="91"/>
    </location>
</feature>
<protein>
    <submittedName>
        <fullName evidence="3">Uncharacterized protein</fullName>
    </submittedName>
</protein>
<evidence type="ECO:0000313" key="3">
    <source>
        <dbReference type="EMBL" id="EOA36315.1"/>
    </source>
</evidence>
<feature type="signal peptide" evidence="2">
    <location>
        <begin position="1"/>
        <end position="28"/>
    </location>
</feature>
<feature type="chain" id="PRO_5004343038" evidence="2">
    <location>
        <begin position="29"/>
        <end position="131"/>
    </location>
</feature>
<organism evidence="3 4">
    <name type="scientific">Capsella rubella</name>
    <dbReference type="NCBI Taxonomy" id="81985"/>
    <lineage>
        <taxon>Eukaryota</taxon>
        <taxon>Viridiplantae</taxon>
        <taxon>Streptophyta</taxon>
        <taxon>Embryophyta</taxon>
        <taxon>Tracheophyta</taxon>
        <taxon>Spermatophyta</taxon>
        <taxon>Magnoliopsida</taxon>
        <taxon>eudicotyledons</taxon>
        <taxon>Gunneridae</taxon>
        <taxon>Pentapetalae</taxon>
        <taxon>rosids</taxon>
        <taxon>malvids</taxon>
        <taxon>Brassicales</taxon>
        <taxon>Brassicaceae</taxon>
        <taxon>Camelineae</taxon>
        <taxon>Capsella</taxon>
    </lineage>
</organism>
<keyword evidence="4" id="KW-1185">Reference proteome</keyword>
<name>R0IDN6_9BRAS</name>
<reference evidence="4" key="1">
    <citation type="journal article" date="2013" name="Nat. Genet.">
        <title>The Capsella rubella genome and the genomic consequences of rapid mating system evolution.</title>
        <authorList>
            <person name="Slotte T."/>
            <person name="Hazzouri K.M."/>
            <person name="Agren J.A."/>
            <person name="Koenig D."/>
            <person name="Maumus F."/>
            <person name="Guo Y.L."/>
            <person name="Steige K."/>
            <person name="Platts A.E."/>
            <person name="Escobar J.S."/>
            <person name="Newman L.K."/>
            <person name="Wang W."/>
            <person name="Mandakova T."/>
            <person name="Vello E."/>
            <person name="Smith L.M."/>
            <person name="Henz S.R."/>
            <person name="Steffen J."/>
            <person name="Takuno S."/>
            <person name="Brandvain Y."/>
            <person name="Coop G."/>
            <person name="Andolfatto P."/>
            <person name="Hu T.T."/>
            <person name="Blanchette M."/>
            <person name="Clark R.M."/>
            <person name="Quesneville H."/>
            <person name="Nordborg M."/>
            <person name="Gaut B.S."/>
            <person name="Lysak M.A."/>
            <person name="Jenkins J."/>
            <person name="Grimwood J."/>
            <person name="Chapman J."/>
            <person name="Prochnik S."/>
            <person name="Shu S."/>
            <person name="Rokhsar D."/>
            <person name="Schmutz J."/>
            <person name="Weigel D."/>
            <person name="Wright S.I."/>
        </authorList>
    </citation>
    <scope>NUCLEOTIDE SEQUENCE [LARGE SCALE GENOMIC DNA]</scope>
    <source>
        <strain evidence="4">cv. Monte Gargano</strain>
    </source>
</reference>
<evidence type="ECO:0000313" key="4">
    <source>
        <dbReference type="Proteomes" id="UP000029121"/>
    </source>
</evidence>
<gene>
    <name evidence="3" type="ORF">CARUB_v10010623mg</name>
</gene>
<dbReference type="STRING" id="81985.R0IDN6"/>